<keyword evidence="4" id="KW-1185">Reference proteome</keyword>
<evidence type="ECO:0000256" key="2">
    <source>
        <dbReference type="SAM" id="Phobius"/>
    </source>
</evidence>
<comment type="caution">
    <text evidence="3">The sequence shown here is derived from an EMBL/GenBank/DDBJ whole genome shotgun (WGS) entry which is preliminary data.</text>
</comment>
<feature type="coiled-coil region" evidence="1">
    <location>
        <begin position="212"/>
        <end position="265"/>
    </location>
</feature>
<dbReference type="Proteomes" id="UP001165160">
    <property type="component" value="Unassembled WGS sequence"/>
</dbReference>
<feature type="transmembrane region" description="Helical" evidence="2">
    <location>
        <begin position="136"/>
        <end position="157"/>
    </location>
</feature>
<evidence type="ECO:0000313" key="4">
    <source>
        <dbReference type="Proteomes" id="UP001165160"/>
    </source>
</evidence>
<organism evidence="3 4">
    <name type="scientific">Triparma verrucosa</name>
    <dbReference type="NCBI Taxonomy" id="1606542"/>
    <lineage>
        <taxon>Eukaryota</taxon>
        <taxon>Sar</taxon>
        <taxon>Stramenopiles</taxon>
        <taxon>Ochrophyta</taxon>
        <taxon>Bolidophyceae</taxon>
        <taxon>Parmales</taxon>
        <taxon>Triparmaceae</taxon>
        <taxon>Triparma</taxon>
    </lineage>
</organism>
<accession>A0A9W7KX31</accession>
<evidence type="ECO:0000313" key="3">
    <source>
        <dbReference type="EMBL" id="GMI14406.1"/>
    </source>
</evidence>
<keyword evidence="1" id="KW-0175">Coiled coil</keyword>
<evidence type="ECO:0000256" key="1">
    <source>
        <dbReference type="SAM" id="Coils"/>
    </source>
</evidence>
<dbReference type="EMBL" id="BRXX01000499">
    <property type="protein sequence ID" value="GMI14406.1"/>
    <property type="molecule type" value="Genomic_DNA"/>
</dbReference>
<gene>
    <name evidence="3" type="ORF">TrVE_jg13205</name>
</gene>
<protein>
    <submittedName>
        <fullName evidence="3">Uncharacterized protein</fullName>
    </submittedName>
</protein>
<keyword evidence="2" id="KW-1133">Transmembrane helix</keyword>
<keyword evidence="2" id="KW-0812">Transmembrane</keyword>
<reference evidence="4" key="1">
    <citation type="journal article" date="2023" name="Commun. Biol.">
        <title>Genome analysis of Parmales, the sister group of diatoms, reveals the evolutionary specialization of diatoms from phago-mixotrophs to photoautotrophs.</title>
        <authorList>
            <person name="Ban H."/>
            <person name="Sato S."/>
            <person name="Yoshikawa S."/>
            <person name="Yamada K."/>
            <person name="Nakamura Y."/>
            <person name="Ichinomiya M."/>
            <person name="Sato N."/>
            <person name="Blanc-Mathieu R."/>
            <person name="Endo H."/>
            <person name="Kuwata A."/>
            <person name="Ogata H."/>
        </authorList>
    </citation>
    <scope>NUCLEOTIDE SEQUENCE [LARGE SCALE GENOMIC DNA]</scope>
    <source>
        <strain evidence="4">NIES 3699</strain>
    </source>
</reference>
<dbReference type="AlphaFoldDB" id="A0A9W7KX31"/>
<keyword evidence="2" id="KW-0472">Membrane</keyword>
<name>A0A9W7KX31_9STRA</name>
<sequence length="372" mass="42072">MLDGALQAGKSVSGKLGWGQLPSGSMMLLDQEGSAVKTIDESLQERASRLAASFATGSYVDPRVLAGIVVCVVCVVLDAAQAESEQQVLPGNKNEPDGEEDEPIVKVLAKFVVLVNTALKLTIRHDQDTTENDSEMGYTVVVLLAFLSVIMLGMTFVNKKRESKEKEALLITPKKTSKIKDEERTPELTITPRSCFTPSTPYDEKYEKQANIEDLQDKNDELATMVEDLQAKYELLEGSFSETLKKKQEQAMRSAQKMIQMMKGKALTSTFMAWYAFTREAKEDRVKMEKFLAKWKNQGLSKCYMAWTQYVTEEKRYRYLVNRFLQRLEKHFPAPGREQAVVPFKTTSKKVQIHAKNIVLAYLIKRRGATRQ</sequence>
<proteinExistence type="predicted"/>